<dbReference type="EMBL" id="QPFP01000452">
    <property type="protein sequence ID" value="TEB11200.1"/>
    <property type="molecule type" value="Genomic_DNA"/>
</dbReference>
<evidence type="ECO:0000313" key="3">
    <source>
        <dbReference type="Proteomes" id="UP000298030"/>
    </source>
</evidence>
<dbReference type="Proteomes" id="UP000298030">
    <property type="component" value="Unassembled WGS sequence"/>
</dbReference>
<keyword evidence="3" id="KW-1185">Reference proteome</keyword>
<feature type="region of interest" description="Disordered" evidence="1">
    <location>
        <begin position="205"/>
        <end position="225"/>
    </location>
</feature>
<organism evidence="2 3">
    <name type="scientific">Coprinellus micaceus</name>
    <name type="common">Glistening ink-cap mushroom</name>
    <name type="synonym">Coprinus micaceus</name>
    <dbReference type="NCBI Taxonomy" id="71717"/>
    <lineage>
        <taxon>Eukaryota</taxon>
        <taxon>Fungi</taxon>
        <taxon>Dikarya</taxon>
        <taxon>Basidiomycota</taxon>
        <taxon>Agaricomycotina</taxon>
        <taxon>Agaricomycetes</taxon>
        <taxon>Agaricomycetidae</taxon>
        <taxon>Agaricales</taxon>
        <taxon>Agaricineae</taxon>
        <taxon>Psathyrellaceae</taxon>
        <taxon>Coprinellus</taxon>
    </lineage>
</organism>
<evidence type="ECO:0000313" key="2">
    <source>
        <dbReference type="EMBL" id="TEB11200.1"/>
    </source>
</evidence>
<evidence type="ECO:0000256" key="1">
    <source>
        <dbReference type="SAM" id="MobiDB-lite"/>
    </source>
</evidence>
<proteinExistence type="predicted"/>
<protein>
    <submittedName>
        <fullName evidence="2">Uncharacterized protein</fullName>
    </submittedName>
</protein>
<gene>
    <name evidence="2" type="ORF">FA13DRAFT_1806143</name>
</gene>
<reference evidence="2 3" key="1">
    <citation type="journal article" date="2019" name="Nat. Ecol. Evol.">
        <title>Megaphylogeny resolves global patterns of mushroom evolution.</title>
        <authorList>
            <person name="Varga T."/>
            <person name="Krizsan K."/>
            <person name="Foldi C."/>
            <person name="Dima B."/>
            <person name="Sanchez-Garcia M."/>
            <person name="Sanchez-Ramirez S."/>
            <person name="Szollosi G.J."/>
            <person name="Szarkandi J.G."/>
            <person name="Papp V."/>
            <person name="Albert L."/>
            <person name="Andreopoulos W."/>
            <person name="Angelini C."/>
            <person name="Antonin V."/>
            <person name="Barry K.W."/>
            <person name="Bougher N.L."/>
            <person name="Buchanan P."/>
            <person name="Buyck B."/>
            <person name="Bense V."/>
            <person name="Catcheside P."/>
            <person name="Chovatia M."/>
            <person name="Cooper J."/>
            <person name="Damon W."/>
            <person name="Desjardin D."/>
            <person name="Finy P."/>
            <person name="Geml J."/>
            <person name="Haridas S."/>
            <person name="Hughes K."/>
            <person name="Justo A."/>
            <person name="Karasinski D."/>
            <person name="Kautmanova I."/>
            <person name="Kiss B."/>
            <person name="Kocsube S."/>
            <person name="Kotiranta H."/>
            <person name="LaButti K.M."/>
            <person name="Lechner B.E."/>
            <person name="Liimatainen K."/>
            <person name="Lipzen A."/>
            <person name="Lukacs Z."/>
            <person name="Mihaltcheva S."/>
            <person name="Morgado L.N."/>
            <person name="Niskanen T."/>
            <person name="Noordeloos M.E."/>
            <person name="Ohm R.A."/>
            <person name="Ortiz-Santana B."/>
            <person name="Ovrebo C."/>
            <person name="Racz N."/>
            <person name="Riley R."/>
            <person name="Savchenko A."/>
            <person name="Shiryaev A."/>
            <person name="Soop K."/>
            <person name="Spirin V."/>
            <person name="Szebenyi C."/>
            <person name="Tomsovsky M."/>
            <person name="Tulloss R.E."/>
            <person name="Uehling J."/>
            <person name="Grigoriev I.V."/>
            <person name="Vagvolgyi C."/>
            <person name="Papp T."/>
            <person name="Martin F.M."/>
            <person name="Miettinen O."/>
            <person name="Hibbett D.S."/>
            <person name="Nagy L.G."/>
        </authorList>
    </citation>
    <scope>NUCLEOTIDE SEQUENCE [LARGE SCALE GENOMIC DNA]</scope>
    <source>
        <strain evidence="2 3">FP101781</strain>
    </source>
</reference>
<dbReference type="AlphaFoldDB" id="A0A4Y7RR25"/>
<comment type="caution">
    <text evidence="2">The sequence shown here is derived from an EMBL/GenBank/DDBJ whole genome shotgun (WGS) entry which is preliminary data.</text>
</comment>
<accession>A0A4Y7RR25</accession>
<sequence>MGDREVYLGDYLETAIKYTQRLVGKALEDQSIDKNDEMAMPYWTGNVKLVPIECPDLSLDAVTLHTKVRFNREAVIKLLGNPAERLYGLHKKFVTRLIMERIITFAMTVLSLEETYEVGGSESVWGSWPYPRFQCSVQDPWAREAGDISFKDELESFGVVDMKSPGVGVASQWKSTAEMLQSGGPKGHLARSALVLMKRSCAESALEQTQKPDPNHNGVPHGGEGEVDENEVATMLLPEDRIGCPGFHAVMPRARRASLNFSHDEDWVRAYINRLWGWTLVTLCTRRSNLKAFWAENSPDQIDNIRLSLKNASDASHTRIAMVLY</sequence>
<name>A0A4Y7RR25_COPMI</name>